<dbReference type="InterPro" id="IPR050707">
    <property type="entry name" value="HTH_MetabolicPath_Reg"/>
</dbReference>
<gene>
    <name evidence="5" type="ORF">C8E97_3667</name>
</gene>
<dbReference type="GO" id="GO:0045892">
    <property type="term" value="P:negative regulation of DNA-templated transcription"/>
    <property type="evidence" value="ECO:0007669"/>
    <property type="project" value="TreeGrafter"/>
</dbReference>
<dbReference type="AlphaFoldDB" id="A0A495VZZ2"/>
<dbReference type="Pfam" id="PF09339">
    <property type="entry name" value="HTH_IclR"/>
    <property type="match status" value="1"/>
</dbReference>
<dbReference type="EMBL" id="RBXO01000001">
    <property type="protein sequence ID" value="RKT55011.1"/>
    <property type="molecule type" value="Genomic_DNA"/>
</dbReference>
<evidence type="ECO:0000256" key="3">
    <source>
        <dbReference type="ARBA" id="ARBA00023163"/>
    </source>
</evidence>
<name>A0A495VZZ2_9PSEU</name>
<dbReference type="PANTHER" id="PTHR30136:SF35">
    <property type="entry name" value="HTH-TYPE TRANSCRIPTIONAL REGULATOR RV1719"/>
    <property type="match status" value="1"/>
</dbReference>
<organism evidence="5 6">
    <name type="scientific">Saccharothrix australiensis</name>
    <dbReference type="NCBI Taxonomy" id="2072"/>
    <lineage>
        <taxon>Bacteria</taxon>
        <taxon>Bacillati</taxon>
        <taxon>Actinomycetota</taxon>
        <taxon>Actinomycetes</taxon>
        <taxon>Pseudonocardiales</taxon>
        <taxon>Pseudonocardiaceae</taxon>
        <taxon>Saccharothrix</taxon>
    </lineage>
</organism>
<keyword evidence="2" id="KW-0238">DNA-binding</keyword>
<keyword evidence="1" id="KW-0805">Transcription regulation</keyword>
<dbReference type="Proteomes" id="UP000282084">
    <property type="component" value="Unassembled WGS sequence"/>
</dbReference>
<dbReference type="PROSITE" id="PS51077">
    <property type="entry name" value="HTH_ICLR"/>
    <property type="match status" value="1"/>
</dbReference>
<dbReference type="PANTHER" id="PTHR30136">
    <property type="entry name" value="HELIX-TURN-HELIX TRANSCRIPTIONAL REGULATOR, ICLR FAMILY"/>
    <property type="match status" value="1"/>
</dbReference>
<dbReference type="Gene3D" id="1.10.10.10">
    <property type="entry name" value="Winged helix-like DNA-binding domain superfamily/Winged helix DNA-binding domain"/>
    <property type="match status" value="1"/>
</dbReference>
<dbReference type="InterPro" id="IPR036388">
    <property type="entry name" value="WH-like_DNA-bd_sf"/>
</dbReference>
<dbReference type="SUPFAM" id="SSF55781">
    <property type="entry name" value="GAF domain-like"/>
    <property type="match status" value="1"/>
</dbReference>
<feature type="domain" description="HTH iclR-type" evidence="4">
    <location>
        <begin position="18"/>
        <end position="77"/>
    </location>
</feature>
<keyword evidence="3" id="KW-0804">Transcription</keyword>
<dbReference type="GO" id="GO:0003677">
    <property type="term" value="F:DNA binding"/>
    <property type="evidence" value="ECO:0007669"/>
    <property type="project" value="UniProtKB-KW"/>
</dbReference>
<dbReference type="SUPFAM" id="SSF46785">
    <property type="entry name" value="Winged helix' DNA-binding domain"/>
    <property type="match status" value="1"/>
</dbReference>
<comment type="caution">
    <text evidence="5">The sequence shown here is derived from an EMBL/GenBank/DDBJ whole genome shotgun (WGS) entry which is preliminary data.</text>
</comment>
<dbReference type="InterPro" id="IPR036390">
    <property type="entry name" value="WH_DNA-bd_sf"/>
</dbReference>
<dbReference type="SMART" id="SM00346">
    <property type="entry name" value="HTH_ICLR"/>
    <property type="match status" value="1"/>
</dbReference>
<protein>
    <submittedName>
        <fullName evidence="5">IclR family transcriptional regulator</fullName>
    </submittedName>
</protein>
<evidence type="ECO:0000256" key="1">
    <source>
        <dbReference type="ARBA" id="ARBA00023015"/>
    </source>
</evidence>
<keyword evidence="6" id="KW-1185">Reference proteome</keyword>
<dbReference type="InterPro" id="IPR029016">
    <property type="entry name" value="GAF-like_dom_sf"/>
</dbReference>
<evidence type="ECO:0000313" key="5">
    <source>
        <dbReference type="EMBL" id="RKT55011.1"/>
    </source>
</evidence>
<evidence type="ECO:0000313" key="6">
    <source>
        <dbReference type="Proteomes" id="UP000282084"/>
    </source>
</evidence>
<evidence type="ECO:0000259" key="4">
    <source>
        <dbReference type="PROSITE" id="PS51077"/>
    </source>
</evidence>
<dbReference type="RefSeq" id="WP_121006793.1">
    <property type="nucleotide sequence ID" value="NZ_RBXO01000001.1"/>
</dbReference>
<sequence>MDHQPGNDHKHTGDGAGRSVLDGAFLLLEELTRVGEAGPTQLAAATGLPKATAHRLLDQLAALGAVQRKAGRYRMGARMFHLGAAWQPAPLLRTAALHPLRQLAATCPGASVNVGLPEAGRTLVVGSLRGEADELFPNGAGTVHPRESAPDRLWAAFTPDWPAPRRYTASEWKRMITKVRESGIVVDYEIDCAPEVAVVGAPVRAASGKVVAGVSASVLDKRQLPSIIMAVQYTANQVSANLAR</sequence>
<reference evidence="5 6" key="1">
    <citation type="submission" date="2018-10" db="EMBL/GenBank/DDBJ databases">
        <title>Sequencing the genomes of 1000 actinobacteria strains.</title>
        <authorList>
            <person name="Klenk H.-P."/>
        </authorList>
    </citation>
    <scope>NUCLEOTIDE SEQUENCE [LARGE SCALE GENOMIC DNA]</scope>
    <source>
        <strain evidence="5 6">DSM 43800</strain>
    </source>
</reference>
<dbReference type="Pfam" id="PF01614">
    <property type="entry name" value="IclR_C"/>
    <property type="match status" value="1"/>
</dbReference>
<proteinExistence type="predicted"/>
<dbReference type="Gene3D" id="3.30.450.40">
    <property type="match status" value="1"/>
</dbReference>
<dbReference type="OrthoDB" id="4103401at2"/>
<accession>A0A495VZZ2</accession>
<dbReference type="InterPro" id="IPR005471">
    <property type="entry name" value="Tscrpt_reg_IclR_N"/>
</dbReference>
<dbReference type="GO" id="GO:0003700">
    <property type="term" value="F:DNA-binding transcription factor activity"/>
    <property type="evidence" value="ECO:0007669"/>
    <property type="project" value="TreeGrafter"/>
</dbReference>
<evidence type="ECO:0000256" key="2">
    <source>
        <dbReference type="ARBA" id="ARBA00023125"/>
    </source>
</evidence>
<dbReference type="InterPro" id="IPR014757">
    <property type="entry name" value="Tscrpt_reg_IclR_C"/>
</dbReference>